<dbReference type="InParanoid" id="A0A673CGB6"/>
<feature type="compositionally biased region" description="Polar residues" evidence="1">
    <location>
        <begin position="138"/>
        <end position="151"/>
    </location>
</feature>
<feature type="region of interest" description="Disordered" evidence="1">
    <location>
        <begin position="342"/>
        <end position="394"/>
    </location>
</feature>
<dbReference type="PANTHER" id="PTHR11477:SF13">
    <property type="entry name" value="DEATH-INDUCER OBLITERATOR 1"/>
    <property type="match status" value="1"/>
</dbReference>
<dbReference type="SUPFAM" id="SSF46942">
    <property type="entry name" value="Elongation factor TFIIS domain 2"/>
    <property type="match status" value="1"/>
</dbReference>
<dbReference type="Proteomes" id="UP000472271">
    <property type="component" value="Chromosome 7"/>
</dbReference>
<protein>
    <recommendedName>
        <fullName evidence="2">TFIIS central domain-containing protein</fullName>
    </recommendedName>
</protein>
<reference evidence="3" key="2">
    <citation type="submission" date="2025-08" db="UniProtKB">
        <authorList>
            <consortium name="Ensembl"/>
        </authorList>
    </citation>
    <scope>IDENTIFICATION</scope>
</reference>
<dbReference type="Pfam" id="PF07744">
    <property type="entry name" value="SPOC"/>
    <property type="match status" value="1"/>
</dbReference>
<dbReference type="InterPro" id="IPR012921">
    <property type="entry name" value="SPOC_C"/>
</dbReference>
<reference evidence="3" key="3">
    <citation type="submission" date="2025-09" db="UniProtKB">
        <authorList>
            <consortium name="Ensembl"/>
        </authorList>
    </citation>
    <scope>IDENTIFICATION</scope>
</reference>
<reference evidence="3" key="1">
    <citation type="submission" date="2019-06" db="EMBL/GenBank/DDBJ databases">
        <authorList>
            <consortium name="Wellcome Sanger Institute Data Sharing"/>
        </authorList>
    </citation>
    <scope>NUCLEOTIDE SEQUENCE [LARGE SCALE GENOMIC DNA]</scope>
</reference>
<feature type="region of interest" description="Disordered" evidence="1">
    <location>
        <begin position="421"/>
        <end position="474"/>
    </location>
</feature>
<dbReference type="PROSITE" id="PS51321">
    <property type="entry name" value="TFIIS_CENTRAL"/>
    <property type="match status" value="1"/>
</dbReference>
<feature type="compositionally biased region" description="Basic and acidic residues" evidence="1">
    <location>
        <begin position="347"/>
        <end position="374"/>
    </location>
</feature>
<sequence>MFTKHSFVHLTAEKDSAQVDADPETVNDPQESSKDPSTESTSSPDHVADPASPQSHSQEETQGSDDVSKQPSATADSSVPPTTAKSSLSAATLSQTPSATRHHETGALVITKTSYVIPKKQSGTPPPSSHVSAAASPQKATSTPTMLNETRNLPVPPAPSAPSSRPTQPNTQVRQSIQRSLTGILFKRVSDCEDLKMSESEAAKLVTSIEMEMFNIFRNTDSKYMNKYRTIMFNLKDPRNKGLLYRVVHGEIGPFRLVRMSQKDMQAVKAPEPISYCLCVSQEQKKSVPAPSLKAKTSQLNQGGSAVPDILTCMLKDTTSEHKTHLFDLKCKICTGDLQGSEELDEPAQKKQKVSEVRDKREPYWKNSKGDDSPLRAPPDSPDLDSPTSSITEPSSLLTSDFVIPAVSTVTITRRDPRTAASRFSTLTSGIPSSSNTAHNKSAPYTPLKDSSSTPPSAPPSSLPPTNKLPKSILMKPSSAADPRLYGTSSSETAQFLAKQDILWKGFLNMLTVAKLVTKGYLVSGSDLPDSIQIGGRILPQTVWDYVAKLKTSLTKELCVIRFHPATEEEEVAYVSLFSYFSSRGRFGVVANNSRSIKDVYLVPLSANESVPSILQPLEGPGGKIHPYRQS</sequence>
<dbReference type="SMART" id="SM00510">
    <property type="entry name" value="TFS2M"/>
    <property type="match status" value="1"/>
</dbReference>
<evidence type="ECO:0000313" key="4">
    <source>
        <dbReference type="Proteomes" id="UP000472271"/>
    </source>
</evidence>
<dbReference type="InterPro" id="IPR036575">
    <property type="entry name" value="TFIIS_cen_dom_sf"/>
</dbReference>
<evidence type="ECO:0000313" key="3">
    <source>
        <dbReference type="Ensembl" id="ENSSORP00005053180.1"/>
    </source>
</evidence>
<evidence type="ECO:0000259" key="2">
    <source>
        <dbReference type="PROSITE" id="PS51321"/>
    </source>
</evidence>
<dbReference type="PANTHER" id="PTHR11477">
    <property type="entry name" value="TRANSCRIPTION FACTOR S-II ZINC FINGER DOMAIN-CONTAINING PROTEIN"/>
    <property type="match status" value="1"/>
</dbReference>
<feature type="compositionally biased region" description="Polar residues" evidence="1">
    <location>
        <begin position="422"/>
        <end position="440"/>
    </location>
</feature>
<keyword evidence="4" id="KW-1185">Reference proteome</keyword>
<dbReference type="GO" id="GO:0005634">
    <property type="term" value="C:nucleus"/>
    <property type="evidence" value="ECO:0007669"/>
    <property type="project" value="TreeGrafter"/>
</dbReference>
<dbReference type="Gene3D" id="1.10.472.30">
    <property type="entry name" value="Transcription elongation factor S-II, central domain"/>
    <property type="match status" value="1"/>
</dbReference>
<dbReference type="Ensembl" id="ENSSORT00005054434.1">
    <property type="protein sequence ID" value="ENSSORP00005053180.1"/>
    <property type="gene ID" value="ENSSORG00005023929.1"/>
</dbReference>
<organism evidence="3 4">
    <name type="scientific">Sphaeramia orbicularis</name>
    <name type="common">orbiculate cardinalfish</name>
    <dbReference type="NCBI Taxonomy" id="375764"/>
    <lineage>
        <taxon>Eukaryota</taxon>
        <taxon>Metazoa</taxon>
        <taxon>Chordata</taxon>
        <taxon>Craniata</taxon>
        <taxon>Vertebrata</taxon>
        <taxon>Euteleostomi</taxon>
        <taxon>Actinopterygii</taxon>
        <taxon>Neopterygii</taxon>
        <taxon>Teleostei</taxon>
        <taxon>Neoteleostei</taxon>
        <taxon>Acanthomorphata</taxon>
        <taxon>Gobiaria</taxon>
        <taxon>Kurtiformes</taxon>
        <taxon>Apogonoidei</taxon>
        <taxon>Apogonidae</taxon>
        <taxon>Apogoninae</taxon>
        <taxon>Sphaeramia</taxon>
    </lineage>
</organism>
<feature type="region of interest" description="Disordered" evidence="1">
    <location>
        <begin position="118"/>
        <end position="174"/>
    </location>
</feature>
<feature type="domain" description="TFIIS central" evidence="2">
    <location>
        <begin position="173"/>
        <end position="265"/>
    </location>
</feature>
<dbReference type="GO" id="GO:0006351">
    <property type="term" value="P:DNA-templated transcription"/>
    <property type="evidence" value="ECO:0007669"/>
    <property type="project" value="InterPro"/>
</dbReference>
<dbReference type="InterPro" id="IPR003618">
    <property type="entry name" value="TFIIS_cen_dom"/>
</dbReference>
<name>A0A673CGB6_9TELE</name>
<proteinExistence type="predicted"/>
<dbReference type="AlphaFoldDB" id="A0A673CGB6"/>
<feature type="compositionally biased region" description="Polar residues" evidence="1">
    <location>
        <begin position="52"/>
        <end position="79"/>
    </location>
</feature>
<accession>A0A673CGB6</accession>
<feature type="region of interest" description="Disordered" evidence="1">
    <location>
        <begin position="1"/>
        <end position="106"/>
    </location>
</feature>
<feature type="compositionally biased region" description="Low complexity" evidence="1">
    <location>
        <begin position="80"/>
        <end position="99"/>
    </location>
</feature>
<dbReference type="Pfam" id="PF07500">
    <property type="entry name" value="TFIIS_M"/>
    <property type="match status" value="1"/>
</dbReference>
<evidence type="ECO:0000256" key="1">
    <source>
        <dbReference type="SAM" id="MobiDB-lite"/>
    </source>
</evidence>